<dbReference type="STRING" id="1194090.SAMN05443144_10566"/>
<dbReference type="PANTHER" id="PTHR43861:SF1">
    <property type="entry name" value="TRANS-ACONITATE 2-METHYLTRANSFERASE"/>
    <property type="match status" value="1"/>
</dbReference>
<keyword evidence="2" id="KW-0489">Methyltransferase</keyword>
<dbReference type="CDD" id="cd02440">
    <property type="entry name" value="AdoMet_MTases"/>
    <property type="match status" value="1"/>
</dbReference>
<reference evidence="2 3" key="1">
    <citation type="submission" date="2016-11" db="EMBL/GenBank/DDBJ databases">
        <authorList>
            <person name="Jaros S."/>
            <person name="Januszkiewicz K."/>
            <person name="Wedrychowicz H."/>
        </authorList>
    </citation>
    <scope>NUCLEOTIDE SEQUENCE [LARGE SCALE GENOMIC DNA]</scope>
    <source>
        <strain evidence="2 3">DSM 21986</strain>
    </source>
</reference>
<keyword evidence="2" id="KW-0808">Transferase</keyword>
<dbReference type="InterPro" id="IPR025714">
    <property type="entry name" value="Methyltranfer_dom"/>
</dbReference>
<gene>
    <name evidence="2" type="ORF">SAMN05443144_10566</name>
</gene>
<evidence type="ECO:0000313" key="2">
    <source>
        <dbReference type="EMBL" id="SHF05227.1"/>
    </source>
</evidence>
<evidence type="ECO:0000313" key="3">
    <source>
        <dbReference type="Proteomes" id="UP000184041"/>
    </source>
</evidence>
<keyword evidence="3" id="KW-1185">Reference proteome</keyword>
<sequence>MEQQILSLDEIKEIYSDSLATHYDHSLLLYRLLGFRIKTYRKKAVQSLNLNPGDTVVDLGCGTGLNFPLLNNHVGKQGTIIGVDLSKNMLQQAQDRIQDSGLNNIKLIQADMSEYHIPSNADAILSTLAISMSPDYDRIIERVAHTLETRKKMAIFELKRPEKWPKWLVKAMIKLLHSYGTRYEHSKRTPWLSMEKYFRKLYMQEFYFGAVYVATGVV</sequence>
<dbReference type="SUPFAM" id="SSF53335">
    <property type="entry name" value="S-adenosyl-L-methionine-dependent methyltransferases"/>
    <property type="match status" value="1"/>
</dbReference>
<dbReference type="Proteomes" id="UP000184041">
    <property type="component" value="Unassembled WGS sequence"/>
</dbReference>
<dbReference type="Gene3D" id="3.40.50.150">
    <property type="entry name" value="Vaccinia Virus protein VP39"/>
    <property type="match status" value="1"/>
</dbReference>
<dbReference type="EMBL" id="FQUS01000005">
    <property type="protein sequence ID" value="SHF05227.1"/>
    <property type="molecule type" value="Genomic_DNA"/>
</dbReference>
<dbReference type="InterPro" id="IPR029063">
    <property type="entry name" value="SAM-dependent_MTases_sf"/>
</dbReference>
<protein>
    <submittedName>
        <fullName evidence="2">Demethylmenaquinone methyltransferase / 2-methoxy-6-polyprenyl-1,4-benzoquinol methylase</fullName>
    </submittedName>
</protein>
<feature type="domain" description="Methyltransferase" evidence="1">
    <location>
        <begin position="51"/>
        <end position="159"/>
    </location>
</feature>
<organism evidence="2 3">
    <name type="scientific">Fodinibius roseus</name>
    <dbReference type="NCBI Taxonomy" id="1194090"/>
    <lineage>
        <taxon>Bacteria</taxon>
        <taxon>Pseudomonadati</taxon>
        <taxon>Balneolota</taxon>
        <taxon>Balneolia</taxon>
        <taxon>Balneolales</taxon>
        <taxon>Balneolaceae</taxon>
        <taxon>Fodinibius</taxon>
    </lineage>
</organism>
<name>A0A1M4YHG8_9BACT</name>
<dbReference type="OrthoDB" id="9795634at2"/>
<accession>A0A1M4YHG8</accession>
<dbReference type="GO" id="GO:0032259">
    <property type="term" value="P:methylation"/>
    <property type="evidence" value="ECO:0007669"/>
    <property type="project" value="UniProtKB-KW"/>
</dbReference>
<dbReference type="RefSeq" id="WP_073060788.1">
    <property type="nucleotide sequence ID" value="NZ_FQUS01000005.1"/>
</dbReference>
<dbReference type="PANTHER" id="PTHR43861">
    <property type="entry name" value="TRANS-ACONITATE 2-METHYLTRANSFERASE-RELATED"/>
    <property type="match status" value="1"/>
</dbReference>
<proteinExistence type="predicted"/>
<dbReference type="GO" id="GO:0008168">
    <property type="term" value="F:methyltransferase activity"/>
    <property type="evidence" value="ECO:0007669"/>
    <property type="project" value="UniProtKB-KW"/>
</dbReference>
<evidence type="ECO:0000259" key="1">
    <source>
        <dbReference type="Pfam" id="PF13847"/>
    </source>
</evidence>
<dbReference type="AlphaFoldDB" id="A0A1M4YHG8"/>
<dbReference type="Pfam" id="PF13847">
    <property type="entry name" value="Methyltransf_31"/>
    <property type="match status" value="1"/>
</dbReference>